<dbReference type="InterPro" id="IPR013830">
    <property type="entry name" value="SGNH_hydro"/>
</dbReference>
<reference evidence="7 8" key="1">
    <citation type="journal article" date="2021" name="Cell">
        <title>Tracing the genetic footprints of vertebrate landing in non-teleost ray-finned fishes.</title>
        <authorList>
            <person name="Bi X."/>
            <person name="Wang K."/>
            <person name="Yang L."/>
            <person name="Pan H."/>
            <person name="Jiang H."/>
            <person name="Wei Q."/>
            <person name="Fang M."/>
            <person name="Yu H."/>
            <person name="Zhu C."/>
            <person name="Cai Y."/>
            <person name="He Y."/>
            <person name="Gan X."/>
            <person name="Zeng H."/>
            <person name="Yu D."/>
            <person name="Zhu Y."/>
            <person name="Jiang H."/>
            <person name="Qiu Q."/>
            <person name="Yang H."/>
            <person name="Zhang Y.E."/>
            <person name="Wang W."/>
            <person name="Zhu M."/>
            <person name="He S."/>
            <person name="Zhang G."/>
        </authorList>
    </citation>
    <scope>NUCLEOTIDE SEQUENCE [LARGE SCALE GENOMIC DNA]</scope>
    <source>
        <strain evidence="7">Bchr_013</strain>
    </source>
</reference>
<feature type="domain" description="Ribosomal protein eL8/eL30/eS12/Gadd45" evidence="5">
    <location>
        <begin position="266"/>
        <end position="353"/>
    </location>
</feature>
<dbReference type="Gene3D" id="3.30.1330.30">
    <property type="match status" value="1"/>
</dbReference>
<dbReference type="InterPro" id="IPR000530">
    <property type="entry name" value="Ribosomal_eS12"/>
</dbReference>
<feature type="domain" description="SGNH hydrolase-type esterase" evidence="6">
    <location>
        <begin position="6"/>
        <end position="107"/>
    </location>
</feature>
<dbReference type="Pfam" id="PF01248">
    <property type="entry name" value="Ribosomal_L7Ae"/>
    <property type="match status" value="1"/>
</dbReference>
<name>A0A8X7XHE3_POLSE</name>
<keyword evidence="8" id="KW-1185">Reference proteome</keyword>
<dbReference type="GO" id="GO:0005840">
    <property type="term" value="C:ribosome"/>
    <property type="evidence" value="ECO:0007669"/>
    <property type="project" value="UniProtKB-KW"/>
</dbReference>
<evidence type="ECO:0000256" key="3">
    <source>
        <dbReference type="ARBA" id="ARBA00023274"/>
    </source>
</evidence>
<dbReference type="InterPro" id="IPR004038">
    <property type="entry name" value="Ribosomal_eL8/eL30/eS12/Gad45"/>
</dbReference>
<dbReference type="PROSITE" id="PS01189">
    <property type="entry name" value="RIBOSOMAL_S12E"/>
    <property type="match status" value="1"/>
</dbReference>
<dbReference type="Proteomes" id="UP000886611">
    <property type="component" value="Unassembled WGS sequence"/>
</dbReference>
<dbReference type="PANTHER" id="PTHR11843">
    <property type="entry name" value="40S RIBOSOMAL PROTEIN S12"/>
    <property type="match status" value="1"/>
</dbReference>
<keyword evidence="2 4" id="KW-0689">Ribosomal protein</keyword>
<organism evidence="7 8">
    <name type="scientific">Polypterus senegalus</name>
    <name type="common">Senegal bichir</name>
    <dbReference type="NCBI Taxonomy" id="55291"/>
    <lineage>
        <taxon>Eukaryota</taxon>
        <taxon>Metazoa</taxon>
        <taxon>Chordata</taxon>
        <taxon>Craniata</taxon>
        <taxon>Vertebrata</taxon>
        <taxon>Euteleostomi</taxon>
        <taxon>Actinopterygii</taxon>
        <taxon>Polypteriformes</taxon>
        <taxon>Polypteridae</taxon>
        <taxon>Polypterus</taxon>
    </lineage>
</organism>
<dbReference type="FunFam" id="3.30.1330.30:FF:000011">
    <property type="entry name" value="40S ribosomal protein S12"/>
    <property type="match status" value="1"/>
</dbReference>
<proteinExistence type="inferred from homology"/>
<evidence type="ECO:0000256" key="4">
    <source>
        <dbReference type="RuleBase" id="RU000670"/>
    </source>
</evidence>
<accession>A0A8X7XHE3</accession>
<dbReference type="SUPFAM" id="SSF55315">
    <property type="entry name" value="L30e-like"/>
    <property type="match status" value="1"/>
</dbReference>
<keyword evidence="3 4" id="KW-0687">Ribonucleoprotein</keyword>
<dbReference type="Gene3D" id="3.40.50.12700">
    <property type="match status" value="1"/>
</dbReference>
<feature type="non-terminal residue" evidence="7">
    <location>
        <position position="1"/>
    </location>
</feature>
<evidence type="ECO:0000259" key="5">
    <source>
        <dbReference type="Pfam" id="PF01248"/>
    </source>
</evidence>
<gene>
    <name evidence="7" type="primary">Rps12</name>
    <name evidence="7" type="ORF">GTO96_0014869</name>
</gene>
<protein>
    <recommendedName>
        <fullName evidence="4">40S ribosomal protein S12</fullName>
    </recommendedName>
</protein>
<dbReference type="CDD" id="cd00229">
    <property type="entry name" value="SGNH_hydrolase"/>
    <property type="match status" value="1"/>
</dbReference>
<evidence type="ECO:0000256" key="2">
    <source>
        <dbReference type="ARBA" id="ARBA00022980"/>
    </source>
</evidence>
<dbReference type="GO" id="GO:0005829">
    <property type="term" value="C:cytosol"/>
    <property type="evidence" value="ECO:0007669"/>
    <property type="project" value="UniProtKB-ARBA"/>
</dbReference>
<evidence type="ECO:0000256" key="1">
    <source>
        <dbReference type="ARBA" id="ARBA00005824"/>
    </source>
</evidence>
<dbReference type="EMBL" id="JAATIS010000485">
    <property type="protein sequence ID" value="KAG2467704.1"/>
    <property type="molecule type" value="Genomic_DNA"/>
</dbReference>
<dbReference type="AlphaFoldDB" id="A0A8X7XHE3"/>
<evidence type="ECO:0000313" key="7">
    <source>
        <dbReference type="EMBL" id="KAG2467704.1"/>
    </source>
</evidence>
<comment type="similarity">
    <text evidence="1 4">Belongs to the eukaryotic ribosomal protein eS12 family.</text>
</comment>
<dbReference type="InterPro" id="IPR029064">
    <property type="entry name" value="Ribosomal_eL30-like_sf"/>
</dbReference>
<dbReference type="GO" id="GO:0006412">
    <property type="term" value="P:translation"/>
    <property type="evidence" value="ECO:0007669"/>
    <property type="project" value="InterPro"/>
</dbReference>
<evidence type="ECO:0000259" key="6">
    <source>
        <dbReference type="Pfam" id="PF13472"/>
    </source>
</evidence>
<evidence type="ECO:0000313" key="8">
    <source>
        <dbReference type="Proteomes" id="UP000886611"/>
    </source>
</evidence>
<dbReference type="Pfam" id="PF13472">
    <property type="entry name" value="Lipase_GDSL_2"/>
    <property type="match status" value="1"/>
</dbReference>
<dbReference type="SUPFAM" id="SSF52266">
    <property type="entry name" value="SGNH hydrolase"/>
    <property type="match status" value="1"/>
</dbReference>
<feature type="non-terminal residue" evidence="7">
    <location>
        <position position="375"/>
    </location>
</feature>
<dbReference type="PRINTS" id="PR00972">
    <property type="entry name" value="RIBSOMALS12E"/>
</dbReference>
<sequence>MQVGSIVLHAGVNDIRHRQSEILKADFAPLIRDTKERTPSAKIFVSGPLPLVRRSNEYYSRLLGLNNWLQGFCKKKDVGFINNWNLFLERPRLFKRDGLHPNSFGARVLSENISKDYDAFFESKENNTVDSFLRLNAHLPVKGLCLVMRKFFHLIYTQVIPDLNYRQELIRMNEVDCTENLRKSEPPRISNTAQGRVALPYYADFIGIVNVCVERKLKYGIAEASLIRGLRVQALKYDVGKVRSLFAPLYRRPGIAAGGVMDVNTALQEVLKTALIHDGLARGIREAAKALDKRQAHLCVLASNCDEPMYVKLVEALCAEHQINLIKLGEWVGLCKIDREGKPRKVVGCSCVVIKDYGKESQAKDVIEEYFKSKK</sequence>
<comment type="caution">
    <text evidence="7">The sequence shown here is derived from an EMBL/GenBank/DDBJ whole genome shotgun (WGS) entry which is preliminary data.</text>
</comment>
<dbReference type="GO" id="GO:1990904">
    <property type="term" value="C:ribonucleoprotein complex"/>
    <property type="evidence" value="ECO:0007669"/>
    <property type="project" value="UniProtKB-KW"/>
</dbReference>
<dbReference type="GO" id="GO:0003735">
    <property type="term" value="F:structural constituent of ribosome"/>
    <property type="evidence" value="ECO:0007669"/>
    <property type="project" value="InterPro"/>
</dbReference>
<dbReference type="InterPro" id="IPR047860">
    <property type="entry name" value="Ribosomal_eS12_CS"/>
</dbReference>